<feature type="domain" description="DUF7043" evidence="3">
    <location>
        <begin position="350"/>
        <end position="462"/>
    </location>
</feature>
<dbReference type="STRING" id="947166.A0A1D1W550"/>
<dbReference type="OrthoDB" id="9982946at2759"/>
<gene>
    <name evidence="4" type="primary">RvY_18087</name>
    <name evidence="4" type="synonym">RvY_18087.1</name>
    <name evidence="4" type="ORF">RvY_18087-1</name>
</gene>
<comment type="caution">
    <text evidence="4">The sequence shown here is derived from an EMBL/GenBank/DDBJ whole genome shotgun (WGS) entry which is preliminary data.</text>
</comment>
<keyword evidence="5" id="KW-1185">Reference proteome</keyword>
<dbReference type="Proteomes" id="UP000186922">
    <property type="component" value="Unassembled WGS sequence"/>
</dbReference>
<accession>A0A1D1W550</accession>
<feature type="domain" description="DUF7042" evidence="2">
    <location>
        <begin position="201"/>
        <end position="338"/>
    </location>
</feature>
<feature type="signal peptide" evidence="1">
    <location>
        <begin position="1"/>
        <end position="20"/>
    </location>
</feature>
<proteinExistence type="predicted"/>
<dbReference type="GO" id="GO:0042060">
    <property type="term" value="P:wound healing"/>
    <property type="evidence" value="ECO:0007669"/>
    <property type="project" value="TreeGrafter"/>
</dbReference>
<keyword evidence="1" id="KW-0732">Signal</keyword>
<dbReference type="Pfam" id="PF23069">
    <property type="entry name" value="DUF7042"/>
    <property type="match status" value="1"/>
</dbReference>
<sequence>MVRHLSTVIFLLVFRSFRCGRDSRRPFEGNLPQNCTVPAYIQNKYYSRENGQNMFTTIQSNSFTRLRKVSIPGSIVETSVQRDTQVQETCLLMQCNRPNKVTGRCQSFQQTSDISGGIVYDSDRYRFLIHDTSTKCYRCREIAVRTINVLELRETECLTFGGNVVPDMTYLCGKLKGTKMDGNVERASWTTLFSQKPTRVSCRSSIEGSWTFKYSIQRYSQHKCLHPKNNLTSCPDPANRYSTEDRFYISYGACDDYAWKKGDPGLSFLRDMAMTFVCLGDWYIGNDHFFAAVNLGENRPEEQYRCFMENHDDDQYIGHSLAATCSTLLAPRVSPVMLHLFRAKTTTIAPSCSLPANFSGRWMNTAHAAVNSWIDINATHLLEKHRPDQRLAVETSFICQEQKGQRYMMARVGIGGCQVYYVCWHFLPRHHNIIRYRVGLAFATKDFRQVCSWSSFLQSRDWKYDLLIGKPTHGRSGFRVLTLSGVVRVCSPESIAGGMSHRWQVSLHPIR</sequence>
<evidence type="ECO:0000259" key="3">
    <source>
        <dbReference type="Pfam" id="PF23070"/>
    </source>
</evidence>
<dbReference type="InterPro" id="IPR055471">
    <property type="entry name" value="DUF7043"/>
</dbReference>
<evidence type="ECO:0000256" key="1">
    <source>
        <dbReference type="SAM" id="SignalP"/>
    </source>
</evidence>
<protein>
    <submittedName>
        <fullName evidence="4">Uncharacterized protein</fullName>
    </submittedName>
</protein>
<reference evidence="4 5" key="1">
    <citation type="journal article" date="2016" name="Nat. Commun.">
        <title>Extremotolerant tardigrade genome and improved radiotolerance of human cultured cells by tardigrade-unique protein.</title>
        <authorList>
            <person name="Hashimoto T."/>
            <person name="Horikawa D.D."/>
            <person name="Saito Y."/>
            <person name="Kuwahara H."/>
            <person name="Kozuka-Hata H."/>
            <person name="Shin-I T."/>
            <person name="Minakuchi Y."/>
            <person name="Ohishi K."/>
            <person name="Motoyama A."/>
            <person name="Aizu T."/>
            <person name="Enomoto A."/>
            <person name="Kondo K."/>
            <person name="Tanaka S."/>
            <person name="Hara Y."/>
            <person name="Koshikawa S."/>
            <person name="Sagara H."/>
            <person name="Miura T."/>
            <person name="Yokobori S."/>
            <person name="Miyagawa K."/>
            <person name="Suzuki Y."/>
            <person name="Kubo T."/>
            <person name="Oyama M."/>
            <person name="Kohara Y."/>
            <person name="Fujiyama A."/>
            <person name="Arakawa K."/>
            <person name="Katayama T."/>
            <person name="Toyoda A."/>
            <person name="Kunieda T."/>
        </authorList>
    </citation>
    <scope>NUCLEOTIDE SEQUENCE [LARGE SCALE GENOMIC DNA]</scope>
    <source>
        <strain evidence="4 5">YOKOZUNA-1</strain>
    </source>
</reference>
<dbReference type="PANTHER" id="PTHR22255:SF1">
    <property type="entry name" value="LD32918P"/>
    <property type="match status" value="1"/>
</dbReference>
<dbReference type="AlphaFoldDB" id="A0A1D1W550"/>
<dbReference type="InterPro" id="IPR055470">
    <property type="entry name" value="DUF7042"/>
</dbReference>
<name>A0A1D1W550_RAMVA</name>
<dbReference type="EMBL" id="BDGG01000017">
    <property type="protein sequence ID" value="GAV08386.1"/>
    <property type="molecule type" value="Genomic_DNA"/>
</dbReference>
<evidence type="ECO:0000259" key="2">
    <source>
        <dbReference type="Pfam" id="PF23069"/>
    </source>
</evidence>
<dbReference type="Pfam" id="PF23070">
    <property type="entry name" value="DUF7043"/>
    <property type="match status" value="1"/>
</dbReference>
<feature type="chain" id="PRO_5008899200" evidence="1">
    <location>
        <begin position="21"/>
        <end position="511"/>
    </location>
</feature>
<organism evidence="4 5">
    <name type="scientific">Ramazzottius varieornatus</name>
    <name type="common">Water bear</name>
    <name type="synonym">Tardigrade</name>
    <dbReference type="NCBI Taxonomy" id="947166"/>
    <lineage>
        <taxon>Eukaryota</taxon>
        <taxon>Metazoa</taxon>
        <taxon>Ecdysozoa</taxon>
        <taxon>Tardigrada</taxon>
        <taxon>Eutardigrada</taxon>
        <taxon>Parachela</taxon>
        <taxon>Hypsibioidea</taxon>
        <taxon>Ramazzottiidae</taxon>
        <taxon>Ramazzottius</taxon>
    </lineage>
</organism>
<evidence type="ECO:0000313" key="5">
    <source>
        <dbReference type="Proteomes" id="UP000186922"/>
    </source>
</evidence>
<evidence type="ECO:0000313" key="4">
    <source>
        <dbReference type="EMBL" id="GAV08386.1"/>
    </source>
</evidence>
<dbReference type="PANTHER" id="PTHR22255">
    <property type="entry name" value="LP06548P"/>
    <property type="match status" value="1"/>
</dbReference>